<dbReference type="AlphaFoldDB" id="A0A1F7XZ52"/>
<feature type="signal peptide" evidence="2">
    <location>
        <begin position="1"/>
        <end position="25"/>
    </location>
</feature>
<evidence type="ECO:0000313" key="4">
    <source>
        <dbReference type="EMBL" id="OGM20286.1"/>
    </source>
</evidence>
<evidence type="ECO:0000313" key="5">
    <source>
        <dbReference type="Proteomes" id="UP000176741"/>
    </source>
</evidence>
<proteinExistence type="predicted"/>
<keyword evidence="2" id="KW-0732">Signal</keyword>
<evidence type="ECO:0000259" key="3">
    <source>
        <dbReference type="SMART" id="SM00460"/>
    </source>
</evidence>
<evidence type="ECO:0000256" key="1">
    <source>
        <dbReference type="SAM" id="Phobius"/>
    </source>
</evidence>
<feature type="transmembrane region" description="Helical" evidence="1">
    <location>
        <begin position="575"/>
        <end position="595"/>
    </location>
</feature>
<protein>
    <recommendedName>
        <fullName evidence="3">Transglutaminase-like domain-containing protein</fullName>
    </recommendedName>
</protein>
<dbReference type="Proteomes" id="UP000176741">
    <property type="component" value="Unassembled WGS sequence"/>
</dbReference>
<sequence length="616" mass="70318">MYKVYLAIILLFFPLSFIFSRNSFAEDNFETDASIEYKVNDNGLSSVTNVFTLRNLKSELQVKSFVFTLRGVNPKNVKAFENGNELVVFQTQENKNTIFTVNFPEKVAGVGKYRTFILSYDEESFAVKSGEIWEVNIPKIDKDNIFDKLNITLSIPLSFGDEAYITPEPSEINKDTTNKIYVFDKSRLVKNAITAVFGKSQIYSFNLMYRIENPVNKKGLTQIAIPPDTSLQRVYYENIDPKPKRVYLDNDGNWLAEFLLPPKEKIDVKVLGSVQIFTKPRKLLAVSAHVLNENTKPKEFWQSDDPQIKELASSLKTPEEIYKFVTNYLNYNEERVKPNVVRLGAKAALVSPNNAICMEFTDLFIAIARAAGIPAREINGFADTDNPKIQPLSLVADVLHSWPEYWNKDLETWIPVDPTWGATSGNDYFNKLDLKHITFVIHGSDSTLPYAPGSYKLGPNPQKDVFIAIGSLPEKNRPNIKIEYDLKNKFFIFNKELLIRVTNSGASQAFNLNPKIFFDGKLTKEENIQSLPPYGEHRISLDIPSLIFSNKSPKEVLVTVDSVQTYIDNKSYNIVILRLVVIFILIFLTLFIFLIKSHKLNLKYYVSYLISKKNKS</sequence>
<dbReference type="SUPFAM" id="SSF54001">
    <property type="entry name" value="Cysteine proteinases"/>
    <property type="match status" value="1"/>
</dbReference>
<evidence type="ECO:0000256" key="2">
    <source>
        <dbReference type="SAM" id="SignalP"/>
    </source>
</evidence>
<reference evidence="4 5" key="1">
    <citation type="journal article" date="2016" name="Nat. Commun.">
        <title>Thousands of microbial genomes shed light on interconnected biogeochemical processes in an aquifer system.</title>
        <authorList>
            <person name="Anantharaman K."/>
            <person name="Brown C.T."/>
            <person name="Hug L.A."/>
            <person name="Sharon I."/>
            <person name="Castelle C.J."/>
            <person name="Probst A.J."/>
            <person name="Thomas B.C."/>
            <person name="Singh A."/>
            <person name="Wilkins M.J."/>
            <person name="Karaoz U."/>
            <person name="Brodie E.L."/>
            <person name="Williams K.H."/>
            <person name="Hubbard S.S."/>
            <person name="Banfield J.F."/>
        </authorList>
    </citation>
    <scope>NUCLEOTIDE SEQUENCE [LARGE SCALE GENOMIC DNA]</scope>
</reference>
<feature type="domain" description="Transglutaminase-like" evidence="3">
    <location>
        <begin position="349"/>
        <end position="420"/>
    </location>
</feature>
<dbReference type="EMBL" id="MGGD01000038">
    <property type="protein sequence ID" value="OGM20286.1"/>
    <property type="molecule type" value="Genomic_DNA"/>
</dbReference>
<dbReference type="Pfam" id="PF01841">
    <property type="entry name" value="Transglut_core"/>
    <property type="match status" value="1"/>
</dbReference>
<dbReference type="SMART" id="SM00460">
    <property type="entry name" value="TGc"/>
    <property type="match status" value="1"/>
</dbReference>
<dbReference type="PANTHER" id="PTHR33490">
    <property type="entry name" value="BLR5614 PROTEIN-RELATED"/>
    <property type="match status" value="1"/>
</dbReference>
<organism evidence="4 5">
    <name type="scientific">Candidatus Woesebacteria bacterium RIFCSPHIGHO2_01_FULL_38_26b</name>
    <dbReference type="NCBI Taxonomy" id="1802491"/>
    <lineage>
        <taxon>Bacteria</taxon>
        <taxon>Candidatus Woeseibacteriota</taxon>
    </lineage>
</organism>
<dbReference type="PANTHER" id="PTHR33490:SF6">
    <property type="entry name" value="SLL1049 PROTEIN"/>
    <property type="match status" value="1"/>
</dbReference>
<accession>A0A1F7XZ52</accession>
<dbReference type="InterPro" id="IPR038765">
    <property type="entry name" value="Papain-like_cys_pep_sf"/>
</dbReference>
<keyword evidence="1" id="KW-1133">Transmembrane helix</keyword>
<dbReference type="Gene3D" id="3.10.620.30">
    <property type="match status" value="1"/>
</dbReference>
<dbReference type="InterPro" id="IPR002931">
    <property type="entry name" value="Transglutaminase-like"/>
</dbReference>
<name>A0A1F7XZ52_9BACT</name>
<feature type="chain" id="PRO_5009533774" description="Transglutaminase-like domain-containing protein" evidence="2">
    <location>
        <begin position="26"/>
        <end position="616"/>
    </location>
</feature>
<keyword evidence="1" id="KW-0472">Membrane</keyword>
<gene>
    <name evidence="4" type="ORF">A2771_00710</name>
</gene>
<keyword evidence="1" id="KW-0812">Transmembrane</keyword>
<comment type="caution">
    <text evidence="4">The sequence shown here is derived from an EMBL/GenBank/DDBJ whole genome shotgun (WGS) entry which is preliminary data.</text>
</comment>